<dbReference type="SUPFAM" id="SSF140914">
    <property type="entry name" value="PriB N-terminal domain-like"/>
    <property type="match status" value="1"/>
</dbReference>
<dbReference type="GeneID" id="9743749"/>
<comment type="subunit">
    <text evidence="7">Heterodimer of a small subunit (PriS) and a large subunit (PriL).</text>
</comment>
<dbReference type="GO" id="GO:0046872">
    <property type="term" value="F:metal ion binding"/>
    <property type="evidence" value="ECO:0007669"/>
    <property type="project" value="UniProtKB-KW"/>
</dbReference>
<feature type="region of interest" description="Disordered" evidence="8">
    <location>
        <begin position="328"/>
        <end position="347"/>
    </location>
</feature>
<feature type="binding site" evidence="7">
    <location>
        <position position="293"/>
    </location>
    <ligand>
        <name>[4Fe-4S] cluster</name>
        <dbReference type="ChEBI" id="CHEBI:49883"/>
    </ligand>
</feature>
<evidence type="ECO:0000256" key="3">
    <source>
        <dbReference type="ARBA" id="ARBA00022705"/>
    </source>
</evidence>
<dbReference type="InterPro" id="IPR007238">
    <property type="entry name" value="DNA_primase_lsu_euk/arc"/>
</dbReference>
<evidence type="ECO:0000256" key="5">
    <source>
        <dbReference type="ARBA" id="ARBA00023004"/>
    </source>
</evidence>
<dbReference type="GO" id="GO:0051539">
    <property type="term" value="F:4 iron, 4 sulfur cluster binding"/>
    <property type="evidence" value="ECO:0007669"/>
    <property type="project" value="UniProtKB-UniRule"/>
</dbReference>
<evidence type="ECO:0000256" key="8">
    <source>
        <dbReference type="SAM" id="MobiDB-lite"/>
    </source>
</evidence>
<evidence type="ECO:0000256" key="1">
    <source>
        <dbReference type="ARBA" id="ARBA00022485"/>
    </source>
</evidence>
<evidence type="ECO:0000256" key="7">
    <source>
        <dbReference type="HAMAP-Rule" id="MF_00701"/>
    </source>
</evidence>
<evidence type="ECO:0000313" key="10">
    <source>
        <dbReference type="EMBL" id="ADN36043.1"/>
    </source>
</evidence>
<keyword evidence="11" id="KW-1185">Reference proteome</keyword>
<proteinExistence type="inferred from homology"/>
<dbReference type="GO" id="GO:0003899">
    <property type="term" value="F:DNA-directed RNA polymerase activity"/>
    <property type="evidence" value="ECO:0007669"/>
    <property type="project" value="InterPro"/>
</dbReference>
<reference evidence="10 11" key="1">
    <citation type="journal article" date="2010" name="Stand. Genomic Sci.">
        <title>Complete genome sequence of Methanoplanus petrolearius type strain (SEBR 4847).</title>
        <authorList>
            <person name="Brambilla E."/>
            <person name="Djao O.D."/>
            <person name="Daligault H."/>
            <person name="Lapidus A."/>
            <person name="Lucas S."/>
            <person name="Hammon N."/>
            <person name="Nolan M."/>
            <person name="Tice H."/>
            <person name="Cheng J.F."/>
            <person name="Han C."/>
            <person name="Tapia R."/>
            <person name="Goodwin L."/>
            <person name="Pitluck S."/>
            <person name="Liolios K."/>
            <person name="Ivanova N."/>
            <person name="Mavromatis K."/>
            <person name="Mikhailova N."/>
            <person name="Pati A."/>
            <person name="Chen A."/>
            <person name="Palaniappan K."/>
            <person name="Land M."/>
            <person name="Hauser L."/>
            <person name="Chang Y.J."/>
            <person name="Jeffries C.D."/>
            <person name="Rohde M."/>
            <person name="Spring S."/>
            <person name="Sikorski J."/>
            <person name="Goker M."/>
            <person name="Woyke T."/>
            <person name="Bristow J."/>
            <person name="Eisen J.A."/>
            <person name="Markowitz V."/>
            <person name="Hugenholtz P."/>
            <person name="Kyrpides N.C."/>
            <person name="Klenk H.P."/>
        </authorList>
    </citation>
    <scope>NUCLEOTIDE SEQUENCE [LARGE SCALE GENOMIC DNA]</scope>
    <source>
        <strain evidence="11">DSM 11571 / OCM 486 / SEBR 4847</strain>
    </source>
</reference>
<dbReference type="KEGG" id="mpi:Mpet_1283"/>
<feature type="domain" description="DNA primase large subunit C-terminal" evidence="9">
    <location>
        <begin position="213"/>
        <end position="326"/>
    </location>
</feature>
<dbReference type="GO" id="GO:0006269">
    <property type="term" value="P:DNA replication, synthesis of primer"/>
    <property type="evidence" value="ECO:0007669"/>
    <property type="project" value="UniProtKB-UniRule"/>
</dbReference>
<comment type="similarity">
    <text evidence="7">Belongs to the eukaryotic-type primase large subunit family.</text>
</comment>
<dbReference type="HAMAP" id="MF_00701">
    <property type="entry name" value="DNA_primase_lrg_arc"/>
    <property type="match status" value="1"/>
</dbReference>
<gene>
    <name evidence="7" type="primary">priL</name>
    <name evidence="10" type="ordered locus">Mpet_1283</name>
</gene>
<feature type="binding site" evidence="7">
    <location>
        <position position="309"/>
    </location>
    <ligand>
        <name>[4Fe-4S] cluster</name>
        <dbReference type="ChEBI" id="CHEBI:49883"/>
    </ligand>
</feature>
<evidence type="ECO:0000313" key="11">
    <source>
        <dbReference type="Proteomes" id="UP000006565"/>
    </source>
</evidence>
<protein>
    <recommendedName>
        <fullName evidence="7">DNA primase large subunit PriL</fullName>
    </recommendedName>
</protein>
<dbReference type="CDD" id="cd06560">
    <property type="entry name" value="PriL"/>
    <property type="match status" value="1"/>
</dbReference>
<dbReference type="AlphaFoldDB" id="E1RE80"/>
<keyword evidence="5 7" id="KW-0408">Iron</keyword>
<keyword evidence="1 7" id="KW-0004">4Fe-4S</keyword>
<keyword evidence="2 7" id="KW-0639">Primosome</keyword>
<dbReference type="GO" id="GO:0006270">
    <property type="term" value="P:DNA replication initiation"/>
    <property type="evidence" value="ECO:0007669"/>
    <property type="project" value="TreeGrafter"/>
</dbReference>
<dbReference type="InterPro" id="IPR058560">
    <property type="entry name" value="DNA_primase_C"/>
</dbReference>
<dbReference type="eggNOG" id="arCOG03013">
    <property type="taxonomic scope" value="Archaea"/>
</dbReference>
<feature type="compositionally biased region" description="Basic and acidic residues" evidence="8">
    <location>
        <begin position="333"/>
        <end position="347"/>
    </location>
</feature>
<feature type="binding site" evidence="7">
    <location>
        <position position="222"/>
    </location>
    <ligand>
        <name>[4Fe-4S] cluster</name>
        <dbReference type="ChEBI" id="CHEBI:49883"/>
    </ligand>
</feature>
<dbReference type="Pfam" id="PF04104">
    <property type="entry name" value="DNA_primase_lrg"/>
    <property type="match status" value="1"/>
</dbReference>
<dbReference type="InterPro" id="IPR023642">
    <property type="entry name" value="DNA_primase_lsu_PriL"/>
</dbReference>
<dbReference type="GO" id="GO:1990077">
    <property type="term" value="C:primosome complex"/>
    <property type="evidence" value="ECO:0007669"/>
    <property type="project" value="UniProtKB-KW"/>
</dbReference>
<comment type="cofactor">
    <cofactor evidence="7">
        <name>[4Fe-4S] cluster</name>
        <dbReference type="ChEBI" id="CHEBI:49883"/>
    </cofactor>
    <text evidence="7">Binds 1 [4Fe-4S] cluster.</text>
</comment>
<evidence type="ECO:0000256" key="2">
    <source>
        <dbReference type="ARBA" id="ARBA00022515"/>
    </source>
</evidence>
<dbReference type="PANTHER" id="PTHR10537:SF3">
    <property type="entry name" value="DNA PRIMASE LARGE SUBUNIT"/>
    <property type="match status" value="1"/>
</dbReference>
<evidence type="ECO:0000259" key="9">
    <source>
        <dbReference type="Pfam" id="PF04104"/>
    </source>
</evidence>
<dbReference type="OrthoDB" id="46081at2157"/>
<sequence length="347" mass="39494">MPVELDKKDLAKYPFLKEAQKLVGESGYSIDSLIGKKSFIVKKGAERVEKAIKFDYNFDDVRLDMAEWEILSYAFARILISCLSERNLIGRLCRYESERASFFLQAEVPDKKNYIASVVGLNPDENRIPVIDYIGLCTALHDSKWRLINRDVGSGFVKIDKSEYDELIKERIRTMLEDQLPLKVGEEICVMLKSLTDELSAGYQEMLLEQFGEVDEDSFPPCMKAIINAVTEGTNIPHTARFSLTAFMHVIGMDSTQIVEVYTRAPDFDVEKTMYQVEHISGSGGTEYTPPSCPTMKTYGLCVNRDSYCKNISHPLSYYRARKKALKNSPAYNEEKPQSSQNKEENS</sequence>
<name>E1RE80_METP4</name>
<keyword evidence="4 7" id="KW-0479">Metal-binding</keyword>
<dbReference type="STRING" id="679926.Mpet_1283"/>
<evidence type="ECO:0000256" key="6">
    <source>
        <dbReference type="ARBA" id="ARBA00023014"/>
    </source>
</evidence>
<dbReference type="PANTHER" id="PTHR10537">
    <property type="entry name" value="DNA PRIMASE LARGE SUBUNIT"/>
    <property type="match status" value="1"/>
</dbReference>
<keyword evidence="3 7" id="KW-0235">DNA replication</keyword>
<dbReference type="Proteomes" id="UP000006565">
    <property type="component" value="Chromosome"/>
</dbReference>
<dbReference type="HOGENOM" id="CLU_052778_0_0_2"/>
<organism evidence="10 11">
    <name type="scientific">Methanolacinia petrolearia (strain DSM 11571 / OCM 486 / SEBR 4847)</name>
    <name type="common">Methanoplanus petrolearius</name>
    <dbReference type="NCBI Taxonomy" id="679926"/>
    <lineage>
        <taxon>Archaea</taxon>
        <taxon>Methanobacteriati</taxon>
        <taxon>Methanobacteriota</taxon>
        <taxon>Stenosarchaea group</taxon>
        <taxon>Methanomicrobia</taxon>
        <taxon>Methanomicrobiales</taxon>
        <taxon>Methanomicrobiaceae</taxon>
        <taxon>Methanolacinia</taxon>
    </lineage>
</organism>
<dbReference type="RefSeq" id="WP_013329220.1">
    <property type="nucleotide sequence ID" value="NC_014507.1"/>
</dbReference>
<evidence type="ECO:0000256" key="4">
    <source>
        <dbReference type="ARBA" id="ARBA00022723"/>
    </source>
</evidence>
<feature type="binding site" evidence="7">
    <location>
        <position position="302"/>
    </location>
    <ligand>
        <name>[4Fe-4S] cluster</name>
        <dbReference type="ChEBI" id="CHEBI:49883"/>
    </ligand>
</feature>
<comment type="function">
    <text evidence="7">Regulatory subunit of DNA primase, an RNA polymerase that catalyzes the synthesis of short RNA molecules used as primers for DNA polymerase during DNA replication. Stabilizes and modulates the activity of the small subunit, increasing the rate of DNA synthesis, and conferring RNA synthesis capability. The DNA polymerase activity may enable DNA primase to also catalyze primer extension after primer synthesis. May also play a role in DNA repair.</text>
</comment>
<dbReference type="EMBL" id="CP002117">
    <property type="protein sequence ID" value="ADN36043.1"/>
    <property type="molecule type" value="Genomic_DNA"/>
</dbReference>
<keyword evidence="6 7" id="KW-0411">Iron-sulfur</keyword>
<accession>E1RE80</accession>